<keyword evidence="2" id="KW-0805">Transcription regulation</keyword>
<dbReference type="OrthoDB" id="9803470at2"/>
<comment type="similarity">
    <text evidence="1">Belongs to the sigma-70 factor family. ECF subfamily.</text>
</comment>
<dbReference type="Proteomes" id="UP000054396">
    <property type="component" value="Unassembled WGS sequence"/>
</dbReference>
<dbReference type="RefSeq" id="WP_058864213.1">
    <property type="nucleotide sequence ID" value="NZ_LPXO01000024.1"/>
</dbReference>
<dbReference type="CDD" id="cd06171">
    <property type="entry name" value="Sigma70_r4"/>
    <property type="match status" value="1"/>
</dbReference>
<keyword evidence="3" id="KW-0731">Sigma factor</keyword>
<keyword evidence="4" id="KW-0804">Transcription</keyword>
<dbReference type="PANTHER" id="PTHR43133:SF25">
    <property type="entry name" value="RNA POLYMERASE SIGMA FACTOR RFAY-RELATED"/>
    <property type="match status" value="1"/>
</dbReference>
<dbReference type="InterPro" id="IPR013324">
    <property type="entry name" value="RNA_pol_sigma_r3/r4-like"/>
</dbReference>
<dbReference type="InterPro" id="IPR013249">
    <property type="entry name" value="RNA_pol_sigma70_r4_t2"/>
</dbReference>
<dbReference type="PANTHER" id="PTHR43133">
    <property type="entry name" value="RNA POLYMERASE ECF-TYPE SIGMA FACTO"/>
    <property type="match status" value="1"/>
</dbReference>
<evidence type="ECO:0000256" key="1">
    <source>
        <dbReference type="ARBA" id="ARBA00010641"/>
    </source>
</evidence>
<evidence type="ECO:0000256" key="4">
    <source>
        <dbReference type="ARBA" id="ARBA00023163"/>
    </source>
</evidence>
<feature type="domain" description="PhyR sigma2" evidence="6">
    <location>
        <begin position="14"/>
        <end position="65"/>
    </location>
</feature>
<feature type="domain" description="RNA polymerase sigma factor 70 region 4 type 2" evidence="5">
    <location>
        <begin position="101"/>
        <end position="153"/>
    </location>
</feature>
<dbReference type="InterPro" id="IPR014284">
    <property type="entry name" value="RNA_pol_sigma-70_dom"/>
</dbReference>
<proteinExistence type="inferred from homology"/>
<evidence type="ECO:0000256" key="2">
    <source>
        <dbReference type="ARBA" id="ARBA00023015"/>
    </source>
</evidence>
<dbReference type="Gene3D" id="1.10.10.10">
    <property type="entry name" value="Winged helix-like DNA-binding domain superfamily/Winged helix DNA-binding domain"/>
    <property type="match status" value="1"/>
</dbReference>
<dbReference type="Pfam" id="PF08281">
    <property type="entry name" value="Sigma70_r4_2"/>
    <property type="match status" value="1"/>
</dbReference>
<dbReference type="Gene3D" id="1.10.1740.10">
    <property type="match status" value="1"/>
</dbReference>
<evidence type="ECO:0008006" key="9">
    <source>
        <dbReference type="Google" id="ProtNLM"/>
    </source>
</evidence>
<evidence type="ECO:0000259" key="5">
    <source>
        <dbReference type="Pfam" id="PF08281"/>
    </source>
</evidence>
<name>A0A0W7WDM0_9RHOB</name>
<evidence type="ECO:0000313" key="7">
    <source>
        <dbReference type="EMBL" id="KUF08739.1"/>
    </source>
</evidence>
<dbReference type="STRING" id="1685382.AVJ23_21055"/>
<dbReference type="GO" id="GO:0006352">
    <property type="term" value="P:DNA-templated transcription initiation"/>
    <property type="evidence" value="ECO:0007669"/>
    <property type="project" value="InterPro"/>
</dbReference>
<dbReference type="GO" id="GO:0003677">
    <property type="term" value="F:DNA binding"/>
    <property type="evidence" value="ECO:0007669"/>
    <property type="project" value="InterPro"/>
</dbReference>
<comment type="caution">
    <text evidence="7">The sequence shown here is derived from an EMBL/GenBank/DDBJ whole genome shotgun (WGS) entry which is preliminary data.</text>
</comment>
<protein>
    <recommendedName>
        <fullName evidence="9">RNA polymerase subunit sigma-24</fullName>
    </recommendedName>
</protein>
<dbReference type="Pfam" id="PF22029">
    <property type="entry name" value="PhyR_sigma2"/>
    <property type="match status" value="1"/>
</dbReference>
<organism evidence="7 8">
    <name type="scientific">Pseudoponticoccus marisrubri</name>
    <dbReference type="NCBI Taxonomy" id="1685382"/>
    <lineage>
        <taxon>Bacteria</taxon>
        <taxon>Pseudomonadati</taxon>
        <taxon>Pseudomonadota</taxon>
        <taxon>Alphaproteobacteria</taxon>
        <taxon>Rhodobacterales</taxon>
        <taxon>Roseobacteraceae</taxon>
        <taxon>Pseudoponticoccus</taxon>
    </lineage>
</organism>
<dbReference type="InterPro" id="IPR013325">
    <property type="entry name" value="RNA_pol_sigma_r2"/>
</dbReference>
<accession>A0A0W7WDM0</accession>
<gene>
    <name evidence="7" type="ORF">AVJ23_21055</name>
</gene>
<dbReference type="AlphaFoldDB" id="A0A0W7WDM0"/>
<evidence type="ECO:0000256" key="3">
    <source>
        <dbReference type="ARBA" id="ARBA00023082"/>
    </source>
</evidence>
<dbReference type="GO" id="GO:0016987">
    <property type="term" value="F:sigma factor activity"/>
    <property type="evidence" value="ECO:0007669"/>
    <property type="project" value="UniProtKB-KW"/>
</dbReference>
<keyword evidence="8" id="KW-1185">Reference proteome</keyword>
<dbReference type="NCBIfam" id="TIGR02937">
    <property type="entry name" value="sigma70-ECF"/>
    <property type="match status" value="1"/>
</dbReference>
<dbReference type="SUPFAM" id="SSF88659">
    <property type="entry name" value="Sigma3 and sigma4 domains of RNA polymerase sigma factors"/>
    <property type="match status" value="1"/>
</dbReference>
<evidence type="ECO:0000259" key="6">
    <source>
        <dbReference type="Pfam" id="PF22029"/>
    </source>
</evidence>
<dbReference type="SUPFAM" id="SSF88946">
    <property type="entry name" value="Sigma2 domain of RNA polymerase sigma factors"/>
    <property type="match status" value="1"/>
</dbReference>
<sequence>MDARAELERRLSEYVTSLRRYALVLTRNPDAAEDLVQDTLTKAIAAADSWQPGSDMRVWLFRILHNTHVSERRRAKVREDARLMLPDPVEETDPTRRIELQQVLDALEQLPEAQRQPIVLVALKEMSYAEAARTLDLPLGTFYSRLGRGRAALRRIVGTMKPSRLKLVV</sequence>
<evidence type="ECO:0000313" key="8">
    <source>
        <dbReference type="Proteomes" id="UP000054396"/>
    </source>
</evidence>
<dbReference type="InterPro" id="IPR039425">
    <property type="entry name" value="RNA_pol_sigma-70-like"/>
</dbReference>
<dbReference type="InterPro" id="IPR036388">
    <property type="entry name" value="WH-like_DNA-bd_sf"/>
</dbReference>
<reference evidence="7 8" key="1">
    <citation type="submission" date="2015-12" db="EMBL/GenBank/DDBJ databases">
        <authorList>
            <person name="Shamseldin A."/>
            <person name="Moawad H."/>
            <person name="Abd El-Rahim W.M."/>
            <person name="Sadowsky M.J."/>
        </authorList>
    </citation>
    <scope>NUCLEOTIDE SEQUENCE [LARGE SCALE GENOMIC DNA]</scope>
    <source>
        <strain evidence="7 8">SJ5A-1</strain>
    </source>
</reference>
<dbReference type="InterPro" id="IPR053866">
    <property type="entry name" value="PhyR_sigma2"/>
</dbReference>
<dbReference type="EMBL" id="LPXO01000024">
    <property type="protein sequence ID" value="KUF08739.1"/>
    <property type="molecule type" value="Genomic_DNA"/>
</dbReference>